<keyword evidence="8 9" id="KW-0472">Membrane</keyword>
<keyword evidence="11" id="KW-1185">Reference proteome</keyword>
<evidence type="ECO:0000256" key="7">
    <source>
        <dbReference type="ARBA" id="ARBA00023033"/>
    </source>
</evidence>
<dbReference type="Gene3D" id="1.20.120.990">
    <property type="entry name" value="Glycosyltransferase family 88, C-terminal domain"/>
    <property type="match status" value="1"/>
</dbReference>
<gene>
    <name evidence="10" type="ORF">FRX31_019963</name>
</gene>
<evidence type="ECO:0000256" key="4">
    <source>
        <dbReference type="ARBA" id="ARBA00022723"/>
    </source>
</evidence>
<dbReference type="InterPro" id="IPR050665">
    <property type="entry name" value="Cytochrome_P450_Monooxygen"/>
</dbReference>
<comment type="subcellular location">
    <subcellularLocation>
        <location evidence="1">Membrane</location>
    </subcellularLocation>
</comment>
<feature type="transmembrane region" description="Helical" evidence="9">
    <location>
        <begin position="6"/>
        <end position="27"/>
    </location>
</feature>
<evidence type="ECO:0000313" key="10">
    <source>
        <dbReference type="EMBL" id="KAF5190450.1"/>
    </source>
</evidence>
<sequence>MALLIMLGISVVLVFSLAGKVLYWVWLKPKNLEKYLRQQGIGGSPYKLFRGNLKEIASMSIEARSKPMEISHRITQRVMPFTHQGAEKYGLTMQALQSVYIPGISWFLPTKQNSKMKEVDKEIKTILTYMINKQEEAMKIGKKM</sequence>
<dbReference type="GO" id="GO:0004497">
    <property type="term" value="F:monooxygenase activity"/>
    <property type="evidence" value="ECO:0007669"/>
    <property type="project" value="UniProtKB-KW"/>
</dbReference>
<evidence type="ECO:0000313" key="11">
    <source>
        <dbReference type="Proteomes" id="UP000554482"/>
    </source>
</evidence>
<proteinExistence type="inferred from homology"/>
<comment type="similarity">
    <text evidence="2">Belongs to the cytochrome P450 family.</text>
</comment>
<dbReference type="AlphaFoldDB" id="A0A7J6W1R9"/>
<name>A0A7J6W1R9_THATH</name>
<keyword evidence="3" id="KW-0349">Heme</keyword>
<dbReference type="GO" id="GO:0016020">
    <property type="term" value="C:membrane"/>
    <property type="evidence" value="ECO:0007669"/>
    <property type="project" value="UniProtKB-SubCell"/>
</dbReference>
<keyword evidence="4" id="KW-0479">Metal-binding</keyword>
<accession>A0A7J6W1R9</accession>
<dbReference type="GO" id="GO:0046872">
    <property type="term" value="F:metal ion binding"/>
    <property type="evidence" value="ECO:0007669"/>
    <property type="project" value="UniProtKB-KW"/>
</dbReference>
<evidence type="ECO:0000256" key="3">
    <source>
        <dbReference type="ARBA" id="ARBA00022617"/>
    </source>
</evidence>
<protein>
    <submittedName>
        <fullName evidence="10">Cytochrome p450</fullName>
    </submittedName>
</protein>
<dbReference type="Proteomes" id="UP000554482">
    <property type="component" value="Unassembled WGS sequence"/>
</dbReference>
<dbReference type="PANTHER" id="PTHR24282">
    <property type="entry name" value="CYTOCHROME P450 FAMILY MEMBER"/>
    <property type="match status" value="1"/>
</dbReference>
<reference evidence="10 11" key="1">
    <citation type="submission" date="2020-06" db="EMBL/GenBank/DDBJ databases">
        <title>Transcriptomic and genomic resources for Thalictrum thalictroides and T. hernandezii: Facilitating candidate gene discovery in an emerging model plant lineage.</title>
        <authorList>
            <person name="Arias T."/>
            <person name="Riano-Pachon D.M."/>
            <person name="Di Stilio V.S."/>
        </authorList>
    </citation>
    <scope>NUCLEOTIDE SEQUENCE [LARGE SCALE GENOMIC DNA]</scope>
    <source>
        <strain evidence="11">cv. WT478/WT964</strain>
        <tissue evidence="10">Leaves</tissue>
    </source>
</reference>
<organism evidence="10 11">
    <name type="scientific">Thalictrum thalictroides</name>
    <name type="common">Rue-anemone</name>
    <name type="synonym">Anemone thalictroides</name>
    <dbReference type="NCBI Taxonomy" id="46969"/>
    <lineage>
        <taxon>Eukaryota</taxon>
        <taxon>Viridiplantae</taxon>
        <taxon>Streptophyta</taxon>
        <taxon>Embryophyta</taxon>
        <taxon>Tracheophyta</taxon>
        <taxon>Spermatophyta</taxon>
        <taxon>Magnoliopsida</taxon>
        <taxon>Ranunculales</taxon>
        <taxon>Ranunculaceae</taxon>
        <taxon>Thalictroideae</taxon>
        <taxon>Thalictrum</taxon>
    </lineage>
</organism>
<dbReference type="EMBL" id="JABWDY010024176">
    <property type="protein sequence ID" value="KAF5190450.1"/>
    <property type="molecule type" value="Genomic_DNA"/>
</dbReference>
<evidence type="ECO:0000256" key="8">
    <source>
        <dbReference type="ARBA" id="ARBA00023136"/>
    </source>
</evidence>
<dbReference type="PANTHER" id="PTHR24282:SF255">
    <property type="entry name" value="CYTOCHROME P450 72A11-RELATED"/>
    <property type="match status" value="1"/>
</dbReference>
<keyword evidence="5" id="KW-0560">Oxidoreductase</keyword>
<evidence type="ECO:0000256" key="6">
    <source>
        <dbReference type="ARBA" id="ARBA00023004"/>
    </source>
</evidence>
<evidence type="ECO:0000256" key="1">
    <source>
        <dbReference type="ARBA" id="ARBA00004370"/>
    </source>
</evidence>
<evidence type="ECO:0000256" key="5">
    <source>
        <dbReference type="ARBA" id="ARBA00023002"/>
    </source>
</evidence>
<keyword evidence="7" id="KW-0503">Monooxygenase</keyword>
<evidence type="ECO:0000256" key="9">
    <source>
        <dbReference type="SAM" id="Phobius"/>
    </source>
</evidence>
<dbReference type="OrthoDB" id="1470350at2759"/>
<keyword evidence="9" id="KW-1133">Transmembrane helix</keyword>
<comment type="caution">
    <text evidence="10">The sequence shown here is derived from an EMBL/GenBank/DDBJ whole genome shotgun (WGS) entry which is preliminary data.</text>
</comment>
<keyword evidence="9" id="KW-0812">Transmembrane</keyword>
<evidence type="ECO:0000256" key="2">
    <source>
        <dbReference type="ARBA" id="ARBA00010617"/>
    </source>
</evidence>
<keyword evidence="6" id="KW-0408">Iron</keyword>